<feature type="compositionally biased region" description="Basic and acidic residues" evidence="1">
    <location>
        <begin position="620"/>
        <end position="631"/>
    </location>
</feature>
<feature type="compositionally biased region" description="Low complexity" evidence="1">
    <location>
        <begin position="810"/>
        <end position="822"/>
    </location>
</feature>
<reference evidence="2" key="1">
    <citation type="submission" date="2023-10" db="EMBL/GenBank/DDBJ databases">
        <authorList>
            <person name="Noh H."/>
        </authorList>
    </citation>
    <scope>NUCLEOTIDE SEQUENCE</scope>
    <source>
        <strain evidence="2">DUCC4014</strain>
    </source>
</reference>
<protein>
    <submittedName>
        <fullName evidence="2">Uncharacterized protein</fullName>
    </submittedName>
</protein>
<name>A0AAF0YF66_9TREE</name>
<keyword evidence="3" id="KW-1185">Reference proteome</keyword>
<feature type="compositionally biased region" description="Basic and acidic residues" evidence="1">
    <location>
        <begin position="700"/>
        <end position="717"/>
    </location>
</feature>
<feature type="compositionally biased region" description="Polar residues" evidence="1">
    <location>
        <begin position="153"/>
        <end position="172"/>
    </location>
</feature>
<feature type="compositionally biased region" description="Basic and acidic residues" evidence="1">
    <location>
        <begin position="563"/>
        <end position="583"/>
    </location>
</feature>
<feature type="compositionally biased region" description="Polar residues" evidence="1">
    <location>
        <begin position="663"/>
        <end position="676"/>
    </location>
</feature>
<feature type="compositionally biased region" description="Low complexity" evidence="1">
    <location>
        <begin position="1060"/>
        <end position="1088"/>
    </location>
</feature>
<feature type="compositionally biased region" description="Polar residues" evidence="1">
    <location>
        <begin position="829"/>
        <end position="848"/>
    </location>
</feature>
<dbReference type="RefSeq" id="XP_062629850.1">
    <property type="nucleotide sequence ID" value="XM_062773866.1"/>
</dbReference>
<feature type="region of interest" description="Disordered" evidence="1">
    <location>
        <begin position="496"/>
        <end position="734"/>
    </location>
</feature>
<feature type="compositionally biased region" description="Low complexity" evidence="1">
    <location>
        <begin position="588"/>
        <end position="600"/>
    </location>
</feature>
<feature type="compositionally biased region" description="Basic and acidic residues" evidence="1">
    <location>
        <begin position="64"/>
        <end position="86"/>
    </location>
</feature>
<feature type="region of interest" description="Disordered" evidence="1">
    <location>
        <begin position="747"/>
        <end position="1208"/>
    </location>
</feature>
<proteinExistence type="predicted"/>
<feature type="compositionally biased region" description="Polar residues" evidence="1">
    <location>
        <begin position="93"/>
        <end position="103"/>
    </location>
</feature>
<evidence type="ECO:0000256" key="1">
    <source>
        <dbReference type="SAM" id="MobiDB-lite"/>
    </source>
</evidence>
<feature type="region of interest" description="Disordered" evidence="1">
    <location>
        <begin position="404"/>
        <end position="450"/>
    </location>
</feature>
<feature type="compositionally biased region" description="Basic and acidic residues" evidence="1">
    <location>
        <begin position="911"/>
        <end position="920"/>
    </location>
</feature>
<feature type="region of interest" description="Disordered" evidence="1">
    <location>
        <begin position="1"/>
        <end position="351"/>
    </location>
</feature>
<organism evidence="2 3">
    <name type="scientific">Vanrija pseudolonga</name>
    <dbReference type="NCBI Taxonomy" id="143232"/>
    <lineage>
        <taxon>Eukaryota</taxon>
        <taxon>Fungi</taxon>
        <taxon>Dikarya</taxon>
        <taxon>Basidiomycota</taxon>
        <taxon>Agaricomycotina</taxon>
        <taxon>Tremellomycetes</taxon>
        <taxon>Trichosporonales</taxon>
        <taxon>Trichosporonaceae</taxon>
        <taxon>Vanrija</taxon>
    </lineage>
</organism>
<feature type="compositionally biased region" description="Basic and acidic residues" evidence="1">
    <location>
        <begin position="284"/>
        <end position="301"/>
    </location>
</feature>
<feature type="compositionally biased region" description="Basic and acidic residues" evidence="1">
    <location>
        <begin position="212"/>
        <end position="222"/>
    </location>
</feature>
<feature type="compositionally biased region" description="Acidic residues" evidence="1">
    <location>
        <begin position="928"/>
        <end position="937"/>
    </location>
</feature>
<feature type="compositionally biased region" description="Polar residues" evidence="1">
    <location>
        <begin position="990"/>
        <end position="1024"/>
    </location>
</feature>
<feature type="compositionally biased region" description="Low complexity" evidence="1">
    <location>
        <begin position="962"/>
        <end position="984"/>
    </location>
</feature>
<feature type="compositionally biased region" description="Basic and acidic residues" evidence="1">
    <location>
        <begin position="1089"/>
        <end position="1098"/>
    </location>
</feature>
<feature type="compositionally biased region" description="Low complexity" evidence="1">
    <location>
        <begin position="537"/>
        <end position="557"/>
    </location>
</feature>
<feature type="compositionally biased region" description="Polar residues" evidence="1">
    <location>
        <begin position="335"/>
        <end position="347"/>
    </location>
</feature>
<dbReference type="GeneID" id="87810516"/>
<evidence type="ECO:0000313" key="3">
    <source>
        <dbReference type="Proteomes" id="UP000827549"/>
    </source>
</evidence>
<evidence type="ECO:0000313" key="2">
    <source>
        <dbReference type="EMBL" id="WOO83824.1"/>
    </source>
</evidence>
<feature type="compositionally biased region" description="Polar residues" evidence="1">
    <location>
        <begin position="1145"/>
        <end position="1164"/>
    </location>
</feature>
<gene>
    <name evidence="2" type="ORF">LOC62_05G007343</name>
</gene>
<feature type="region of interest" description="Disordered" evidence="1">
    <location>
        <begin position="1348"/>
        <end position="1454"/>
    </location>
</feature>
<dbReference type="Proteomes" id="UP000827549">
    <property type="component" value="Chromosome 5"/>
</dbReference>
<sequence length="1454" mass="154404">MGIFRRFRSSSGAQDTKSASSSPSSNSVHRAASSNHLAVPQYAATANGALPPGRMSSSALALHPPDRASKETTRSVLPWKRDKKSDLQAVPYESTSPNHPQRSTSERPPSSNRTDRSSRTSDSTTPTRPHQRAAPPPPPPTNTVSPTRHQLANYRNSAHSSVISLGSESFHSASEFKDDSSQEWTKAGGILGKLNFESPEAKRARLPPPSPVEHRRGPDGTERPNGSRPLPQRPRMSQERRSTGDVPHPSTTSPSPLKKMGLALSTTSLNHMHPSPTPSPSADRLQHDEVEEIRADGDETTKAGFWKGRRTRRTSRPSDVSDRPSSPALNGKGRPTSQPLRRPSSSLFHIPFQRTHSRVSLGVDLESPSVDDGSFQLKSFRHISGASDADGGVDKYFSHVRREPAATQAPGHRDSSVTTSQRNSTVAADNEPPLTPPRLARPPSLAGSIDSQRVSVAAFRKGIRRPSSSILTDADDDDMPLSLSRANLRNEAHLKRDSSALSLTDGEAAPAIVTPTLALSPPEDPSARTERGSSPGASPLRPSSFSSAPPSANAPVSFTVRRAAREDRSPPKHEGAGISRDRLPSPPAEASSSQAPVSEQLPPARTTSLPLARIRTTSLHIDDQPPFRSRELSPQAEGASPVRLREVSPPVLSPLQQSPVSVTNRVVSTPKTSSWNAPRTSPPPPPPAAIRIPEPQAMLDDIKLPPRPDELDDEPVRRSGGMSPSLSSGLTSPLSALDEGVRRISGLWNPQPALEVPPVRREDNESPNEEAFDPAIVNASLYLAQNEPRQRTGSASEARMSLHERLGKVTATPPMSASTSTTRLFNPASPGTSETAQQRSPGSDRTASPTPIPPKIETAPAPPPAVPHSSFGRAVKKAAEKPRADRAGWASSSDDEDSNKTPPARKPLKSAMREPRERIPSRTAPVVEEIESEDEDEPLHTLKNKVSRASVMERPQPPFQARSQPSRSSLKPQSSRSSVRLSQLNGVSGGSRTSVVDSSRNSVNGYTGSSRASVVDSSRNSVHGSSRPSAESSRTSSANVVPRIATSEVGGPSRTSMLDPTSPVTVTASTSKWSLSSSPSPTISPGRSGSDEPPRESSRPVSRANMPRSVSSDRLRAQPPAAGLRQPSPRHSIANLAVEARHTASPASSQSGLTGDSSAQQPMTPHSHDQPSRRSWADGHRPRVEGAVPRERPSTTFDQLGGATPGAFPYGQPQLDYATQAAMKQQMQAQWMAAASRYFEDAWERGSVASTAQTAPHMPGMSFPAPTYGYSYQQPPPVPHGMYPQGFAPGAFPPGYPVGYPGAFGAPPPQMAFPGMQMGMPGGMPPMGGGSMYGYGAPAQSVFGGEFGPPVAGFTGRPGGDSPGGSPATRARRVSGATDIISGRPASVAHGMSGPGPASRSTPPRPARATHTRRGSGLAMSEIGGPPPSSWRRSGGGLDDFEQTPRPKRVTNAS</sequence>
<feature type="compositionally biased region" description="Polar residues" evidence="1">
    <location>
        <begin position="416"/>
        <end position="427"/>
    </location>
</feature>
<feature type="compositionally biased region" description="Basic and acidic residues" evidence="1">
    <location>
        <begin position="1166"/>
        <end position="1193"/>
    </location>
</feature>
<dbReference type="EMBL" id="CP086718">
    <property type="protein sequence ID" value="WOO83824.1"/>
    <property type="molecule type" value="Genomic_DNA"/>
</dbReference>
<feature type="compositionally biased region" description="Low complexity" evidence="1">
    <location>
        <begin position="647"/>
        <end position="662"/>
    </location>
</feature>
<feature type="compositionally biased region" description="Low complexity" evidence="1">
    <location>
        <begin position="18"/>
        <end position="34"/>
    </location>
</feature>
<feature type="compositionally biased region" description="Pro residues" evidence="1">
    <location>
        <begin position="850"/>
        <end position="866"/>
    </location>
</feature>
<feature type="compositionally biased region" description="Polar residues" evidence="1">
    <location>
        <begin position="605"/>
        <end position="619"/>
    </location>
</feature>
<feature type="compositionally biased region" description="Low complexity" evidence="1">
    <location>
        <begin position="718"/>
        <end position="734"/>
    </location>
</feature>
<feature type="compositionally biased region" description="Low complexity" evidence="1">
    <location>
        <begin position="1025"/>
        <end position="1038"/>
    </location>
</feature>
<feature type="compositionally biased region" description="Basic and acidic residues" evidence="1">
    <location>
        <begin position="877"/>
        <end position="886"/>
    </location>
</feature>
<accession>A0AAF0YF66</accession>